<comment type="caution">
    <text evidence="4">The sequence shown here is derived from an EMBL/GenBank/DDBJ whole genome shotgun (WGS) entry which is preliminary data.</text>
</comment>
<dbReference type="Proteomes" id="UP000792457">
    <property type="component" value="Unassembled WGS sequence"/>
</dbReference>
<sequence length="357" mass="42155">MEYITRLMISLILVSLIIGEILSYNKYSEDANSQWKKPSDLDFRKLEKPFRMAKLNMLWSKAQHRLTEPKLKSLYSELKIHDKEEITWKRLKNEGMDKDGLKEADMRKRLVGIMSTYGLLEHFDEVNNLEKNKHFKAHERKSDKHMNKSLFKDKKLNKLWESAEQSGFTAAELQTLKEEFNHHQDKIDQYYTLLSEIENTNDKSENSVNDKPDKLNELEILEESDKDYRAKTELLRSIHNELRDGYDKLYRRAAKGPLNKEFVEPKVQKLWVLATQANFSATELESLRTELKHYEGRLLKLRTLQAEVALGNEKKKSVVEKPEALMKSEEKIKKQARKVEKIHLDLEARIMQKHVEL</sequence>
<evidence type="ECO:0000313" key="4">
    <source>
        <dbReference type="EMBL" id="KAG8228188.1"/>
    </source>
</evidence>
<reference evidence="4" key="1">
    <citation type="submission" date="2013-04" db="EMBL/GenBank/DDBJ databases">
        <authorList>
            <person name="Qu J."/>
            <person name="Murali S.C."/>
            <person name="Bandaranaike D."/>
            <person name="Bellair M."/>
            <person name="Blankenburg K."/>
            <person name="Chao H."/>
            <person name="Dinh H."/>
            <person name="Doddapaneni H."/>
            <person name="Downs B."/>
            <person name="Dugan-Rocha S."/>
            <person name="Elkadiri S."/>
            <person name="Gnanaolivu R.D."/>
            <person name="Hernandez B."/>
            <person name="Javaid M."/>
            <person name="Jayaseelan J.C."/>
            <person name="Lee S."/>
            <person name="Li M."/>
            <person name="Ming W."/>
            <person name="Munidasa M."/>
            <person name="Muniz J."/>
            <person name="Nguyen L."/>
            <person name="Ongeri F."/>
            <person name="Osuji N."/>
            <person name="Pu L.-L."/>
            <person name="Puazo M."/>
            <person name="Qu C."/>
            <person name="Quiroz J."/>
            <person name="Raj R."/>
            <person name="Weissenberger G."/>
            <person name="Xin Y."/>
            <person name="Zou X."/>
            <person name="Han Y."/>
            <person name="Richards S."/>
            <person name="Worley K."/>
            <person name="Muzny D."/>
            <person name="Gibbs R."/>
        </authorList>
    </citation>
    <scope>NUCLEOTIDE SEQUENCE</scope>
    <source>
        <strain evidence="4">Sampled in the wild</strain>
    </source>
</reference>
<reference evidence="4" key="2">
    <citation type="submission" date="2017-10" db="EMBL/GenBank/DDBJ databases">
        <title>Ladona fulva Genome sequencing and assembly.</title>
        <authorList>
            <person name="Murali S."/>
            <person name="Richards S."/>
            <person name="Bandaranaike D."/>
            <person name="Bellair M."/>
            <person name="Blankenburg K."/>
            <person name="Chao H."/>
            <person name="Dinh H."/>
            <person name="Doddapaneni H."/>
            <person name="Dugan-Rocha S."/>
            <person name="Elkadiri S."/>
            <person name="Gnanaolivu R."/>
            <person name="Hernandez B."/>
            <person name="Skinner E."/>
            <person name="Javaid M."/>
            <person name="Lee S."/>
            <person name="Li M."/>
            <person name="Ming W."/>
            <person name="Munidasa M."/>
            <person name="Muniz J."/>
            <person name="Nguyen L."/>
            <person name="Hughes D."/>
            <person name="Osuji N."/>
            <person name="Pu L.-L."/>
            <person name="Puazo M."/>
            <person name="Qu C."/>
            <person name="Quiroz J."/>
            <person name="Raj R."/>
            <person name="Weissenberger G."/>
            <person name="Xin Y."/>
            <person name="Zou X."/>
            <person name="Han Y."/>
            <person name="Worley K."/>
            <person name="Muzny D."/>
            <person name="Gibbs R."/>
        </authorList>
    </citation>
    <scope>NUCLEOTIDE SEQUENCE</scope>
    <source>
        <strain evidence="4">Sampled in the wild</strain>
    </source>
</reference>
<dbReference type="GO" id="GO:0008201">
    <property type="term" value="F:heparin binding"/>
    <property type="evidence" value="ECO:0007669"/>
    <property type="project" value="InterPro"/>
</dbReference>
<dbReference type="GO" id="GO:0050750">
    <property type="term" value="F:low-density lipoprotein particle receptor binding"/>
    <property type="evidence" value="ECO:0007669"/>
    <property type="project" value="InterPro"/>
</dbReference>
<dbReference type="SUPFAM" id="SSF47045">
    <property type="entry name" value="RAP domain-like"/>
    <property type="match status" value="3"/>
</dbReference>
<keyword evidence="1" id="KW-0732">Signal</keyword>
<dbReference type="Gene3D" id="1.20.81.10">
    <property type="entry name" value="RAP domain"/>
    <property type="match status" value="3"/>
</dbReference>
<evidence type="ECO:0000313" key="5">
    <source>
        <dbReference type="Proteomes" id="UP000792457"/>
    </source>
</evidence>
<dbReference type="InterPro" id="IPR009066">
    <property type="entry name" value="MG_RAP_rcpt_1"/>
</dbReference>
<dbReference type="AlphaFoldDB" id="A0A8K0K5A8"/>
<feature type="domain" description="Alpha-2-macroglobulin RAP C-terminal" evidence="3">
    <location>
        <begin position="150"/>
        <end position="357"/>
    </location>
</feature>
<dbReference type="CDD" id="cd14806">
    <property type="entry name" value="RAP_D1"/>
    <property type="match status" value="1"/>
</dbReference>
<proteinExistence type="predicted"/>
<dbReference type="PANTHER" id="PTHR16560">
    <property type="entry name" value="ALPHA-2-MACROGLOBULIN RECEPTOR-ASSOCIATED PROTEIN"/>
    <property type="match status" value="1"/>
</dbReference>
<feature type="chain" id="PRO_5035424836" description="Alpha-2-macroglobulin receptor-associated protein" evidence="1">
    <location>
        <begin position="24"/>
        <end position="357"/>
    </location>
</feature>
<dbReference type="GO" id="GO:0005783">
    <property type="term" value="C:endoplasmic reticulum"/>
    <property type="evidence" value="ECO:0007669"/>
    <property type="project" value="InterPro"/>
</dbReference>
<dbReference type="OrthoDB" id="5817428at2759"/>
<evidence type="ECO:0000259" key="2">
    <source>
        <dbReference type="Pfam" id="PF06400"/>
    </source>
</evidence>
<dbReference type="GO" id="GO:0048019">
    <property type="term" value="F:receptor antagonist activity"/>
    <property type="evidence" value="ECO:0007669"/>
    <property type="project" value="InterPro"/>
</dbReference>
<dbReference type="InterPro" id="IPR010483">
    <property type="entry name" value="Alpha_2_MRAP_C"/>
</dbReference>
<dbReference type="InterPro" id="IPR037999">
    <property type="entry name" value="RAP_D3"/>
</dbReference>
<dbReference type="InterPro" id="IPR038003">
    <property type="entry name" value="A2-macroglobuin_RAP"/>
</dbReference>
<protein>
    <recommendedName>
        <fullName evidence="6">Alpha-2-macroglobulin receptor-associated protein</fullName>
    </recommendedName>
</protein>
<dbReference type="GO" id="GO:0048259">
    <property type="term" value="P:regulation of receptor-mediated endocytosis"/>
    <property type="evidence" value="ECO:0007669"/>
    <property type="project" value="TreeGrafter"/>
</dbReference>
<dbReference type="EMBL" id="KZ308362">
    <property type="protein sequence ID" value="KAG8228188.1"/>
    <property type="molecule type" value="Genomic_DNA"/>
</dbReference>
<feature type="signal peptide" evidence="1">
    <location>
        <begin position="1"/>
        <end position="23"/>
    </location>
</feature>
<dbReference type="CDD" id="cd14808">
    <property type="entry name" value="RAP_D3"/>
    <property type="match status" value="1"/>
</dbReference>
<keyword evidence="5" id="KW-1185">Reference proteome</keyword>
<dbReference type="InterPro" id="IPR036744">
    <property type="entry name" value="RAP_sf"/>
</dbReference>
<dbReference type="Pfam" id="PF06401">
    <property type="entry name" value="Alpha-2-MRAP_C"/>
    <property type="match status" value="1"/>
</dbReference>
<evidence type="ECO:0008006" key="6">
    <source>
        <dbReference type="Google" id="ProtNLM"/>
    </source>
</evidence>
<evidence type="ECO:0000259" key="3">
    <source>
        <dbReference type="Pfam" id="PF06401"/>
    </source>
</evidence>
<dbReference type="Pfam" id="PF06400">
    <property type="entry name" value="Alpha-2-MRAP_N"/>
    <property type="match status" value="1"/>
</dbReference>
<feature type="domain" description="Alpha-2-macroglobulin receptor-associated protein" evidence="2">
    <location>
        <begin position="13"/>
        <end position="128"/>
    </location>
</feature>
<dbReference type="PANTHER" id="PTHR16560:SF2">
    <property type="entry name" value="ALPHA-2-MACROGLOBULIN RECEPTOR-ASSOCIATED PROTEIN"/>
    <property type="match status" value="1"/>
</dbReference>
<organism evidence="4 5">
    <name type="scientific">Ladona fulva</name>
    <name type="common">Scarce chaser dragonfly</name>
    <name type="synonym">Libellula fulva</name>
    <dbReference type="NCBI Taxonomy" id="123851"/>
    <lineage>
        <taxon>Eukaryota</taxon>
        <taxon>Metazoa</taxon>
        <taxon>Ecdysozoa</taxon>
        <taxon>Arthropoda</taxon>
        <taxon>Hexapoda</taxon>
        <taxon>Insecta</taxon>
        <taxon>Pterygota</taxon>
        <taxon>Palaeoptera</taxon>
        <taxon>Odonata</taxon>
        <taxon>Epiprocta</taxon>
        <taxon>Anisoptera</taxon>
        <taxon>Libelluloidea</taxon>
        <taxon>Libellulidae</taxon>
        <taxon>Ladona</taxon>
    </lineage>
</organism>
<accession>A0A8K0K5A8</accession>
<gene>
    <name evidence="4" type="ORF">J437_LFUL008626</name>
</gene>
<evidence type="ECO:0000256" key="1">
    <source>
        <dbReference type="SAM" id="SignalP"/>
    </source>
</evidence>
<name>A0A8K0K5A8_LADFU</name>